<reference evidence="1" key="1">
    <citation type="journal article" date="2023" name="Plant J.">
        <title>The genome of the king protea, Protea cynaroides.</title>
        <authorList>
            <person name="Chang J."/>
            <person name="Duong T.A."/>
            <person name="Schoeman C."/>
            <person name="Ma X."/>
            <person name="Roodt D."/>
            <person name="Barker N."/>
            <person name="Li Z."/>
            <person name="Van de Peer Y."/>
            <person name="Mizrachi E."/>
        </authorList>
    </citation>
    <scope>NUCLEOTIDE SEQUENCE</scope>
    <source>
        <tissue evidence="1">Young leaves</tissue>
    </source>
</reference>
<gene>
    <name evidence="1" type="ORF">NE237_032325</name>
</gene>
<accession>A0A9Q0L2W0</accession>
<name>A0A9Q0L2W0_9MAGN</name>
<organism evidence="1 2">
    <name type="scientific">Protea cynaroides</name>
    <dbReference type="NCBI Taxonomy" id="273540"/>
    <lineage>
        <taxon>Eukaryota</taxon>
        <taxon>Viridiplantae</taxon>
        <taxon>Streptophyta</taxon>
        <taxon>Embryophyta</taxon>
        <taxon>Tracheophyta</taxon>
        <taxon>Spermatophyta</taxon>
        <taxon>Magnoliopsida</taxon>
        <taxon>Proteales</taxon>
        <taxon>Proteaceae</taxon>
        <taxon>Protea</taxon>
    </lineage>
</organism>
<sequence>MAASTFWYAWVKEEKIRKSKNCCNISQKNHKQFIWADEDQPSAEARELSVPNQRRCFLIRKPSCCHENIQADWGSQRETWFILDVNHCADERLVADAYNYMDLFFDMPLHEIRGLRGRHEKILVMPVASLGGSLLQAPMEILPERLG</sequence>
<dbReference type="EMBL" id="JAMYWD010000001">
    <property type="protein sequence ID" value="KAJ4981488.1"/>
    <property type="molecule type" value="Genomic_DNA"/>
</dbReference>
<protein>
    <submittedName>
        <fullName evidence="1">Uncharacterized protein</fullName>
    </submittedName>
</protein>
<evidence type="ECO:0000313" key="2">
    <source>
        <dbReference type="Proteomes" id="UP001141806"/>
    </source>
</evidence>
<dbReference type="AlphaFoldDB" id="A0A9Q0L2W0"/>
<keyword evidence="2" id="KW-1185">Reference proteome</keyword>
<comment type="caution">
    <text evidence="1">The sequence shown here is derived from an EMBL/GenBank/DDBJ whole genome shotgun (WGS) entry which is preliminary data.</text>
</comment>
<proteinExistence type="predicted"/>
<dbReference type="Proteomes" id="UP001141806">
    <property type="component" value="Unassembled WGS sequence"/>
</dbReference>
<evidence type="ECO:0000313" key="1">
    <source>
        <dbReference type="EMBL" id="KAJ4981488.1"/>
    </source>
</evidence>